<evidence type="ECO:0000256" key="4">
    <source>
        <dbReference type="SAM" id="SignalP"/>
    </source>
</evidence>
<keyword evidence="3" id="KW-0812">Transmembrane</keyword>
<dbReference type="RefSeq" id="WP_226385667.1">
    <property type="nucleotide sequence ID" value="NZ_JADCKA010000013.1"/>
</dbReference>
<keyword evidence="3" id="KW-1133">Transmembrane helix</keyword>
<dbReference type="InterPro" id="IPR015956">
    <property type="entry name" value="Peniciliin-bd_prot_C_sf"/>
</dbReference>
<protein>
    <submittedName>
        <fullName evidence="6">D-alanyl-D-alanine carboxypeptidase</fullName>
    </submittedName>
</protein>
<evidence type="ECO:0000256" key="2">
    <source>
        <dbReference type="SAM" id="Coils"/>
    </source>
</evidence>
<feature type="coiled-coil region" evidence="2">
    <location>
        <begin position="366"/>
        <end position="399"/>
    </location>
</feature>
<sequence>MTLNRRIRKTYICFITALIMVLSVFTQAVPVFAVTGEAPVTDSSAAIVVDAGTGAVVYRKNEKASFNPKAMTKLMTALVAADKKKLTDGDIAKIGDMLTASDSKGTEALAKEISGSTSAFCKEMNAKAKELGCKGTNFVSPEGQTSDEKHKTTLADMKLIAKAFADSKLSSTIKTEKKKDKDEKAYMTLVSGDGEKSGICTVAVGDKGETRLIVLATGGSSAESSLTDAESLLSYCLDNYRTYTAMKAGEKAGKVKVKGGQKSYAKVAAKEDLKVTLPSEGADSLVETETVLEEELKAPVEKGTVAGKVRAIEAGVVTAEVDLVVTGDIGTGGPWTKVGISDYMLIGIGAALVLLLILVIVIKVKRSRKKKRIAEMRAKKRQEEAMRIALERAEKKRRDWPY</sequence>
<keyword evidence="2" id="KW-0175">Coiled coil</keyword>
<comment type="caution">
    <text evidence="6">The sequence shown here is derived from an EMBL/GenBank/DDBJ whole genome shotgun (WGS) entry which is preliminary data.</text>
</comment>
<feature type="signal peptide" evidence="4">
    <location>
        <begin position="1"/>
        <end position="28"/>
    </location>
</feature>
<keyword evidence="4" id="KW-0732">Signal</keyword>
<keyword evidence="6" id="KW-0121">Carboxypeptidase</keyword>
<evidence type="ECO:0000313" key="6">
    <source>
        <dbReference type="EMBL" id="MBE5036022.1"/>
    </source>
</evidence>
<dbReference type="SMART" id="SM00936">
    <property type="entry name" value="PBP5_C"/>
    <property type="match status" value="1"/>
</dbReference>
<dbReference type="GO" id="GO:0004180">
    <property type="term" value="F:carboxypeptidase activity"/>
    <property type="evidence" value="ECO:0007669"/>
    <property type="project" value="UniProtKB-KW"/>
</dbReference>
<evidence type="ECO:0000259" key="5">
    <source>
        <dbReference type="SMART" id="SM00936"/>
    </source>
</evidence>
<dbReference type="EMBL" id="JADCKA010000013">
    <property type="protein sequence ID" value="MBE5036022.1"/>
    <property type="molecule type" value="Genomic_DNA"/>
</dbReference>
<dbReference type="InterPro" id="IPR012338">
    <property type="entry name" value="Beta-lactam/transpept-like"/>
</dbReference>
<evidence type="ECO:0000256" key="1">
    <source>
        <dbReference type="ARBA" id="ARBA00003217"/>
    </source>
</evidence>
<gene>
    <name evidence="6" type="ORF">INF20_07030</name>
</gene>
<dbReference type="SUPFAM" id="SSF56601">
    <property type="entry name" value="beta-lactamase/transpeptidase-like"/>
    <property type="match status" value="1"/>
</dbReference>
<feature type="domain" description="Peptidase S11 D-Ala-D-Ala carboxypeptidase A C-terminal" evidence="5">
    <location>
        <begin position="240"/>
        <end position="331"/>
    </location>
</feature>
<keyword evidence="3" id="KW-0472">Membrane</keyword>
<dbReference type="Gene3D" id="2.60.410.10">
    <property type="entry name" value="D-Ala-D-Ala carboxypeptidase, C-terminal domain"/>
    <property type="match status" value="1"/>
</dbReference>
<evidence type="ECO:0000313" key="7">
    <source>
        <dbReference type="Proteomes" id="UP001516588"/>
    </source>
</evidence>
<dbReference type="InterPro" id="IPR012907">
    <property type="entry name" value="Peptidase_S11_C"/>
</dbReference>
<reference evidence="6 7" key="1">
    <citation type="submission" date="2020-10" db="EMBL/GenBank/DDBJ databases">
        <title>ChiBAC.</title>
        <authorList>
            <person name="Zenner C."/>
            <person name="Hitch T.C.A."/>
            <person name="Clavel T."/>
        </authorList>
    </citation>
    <scope>NUCLEOTIDE SEQUENCE [LARGE SCALE GENOMIC DNA]</scope>
    <source>
        <strain evidence="6 7">DSM 108706</strain>
    </source>
</reference>
<organism evidence="6 7">
    <name type="scientific">Gallibacter intestinalis</name>
    <dbReference type="NCBI Taxonomy" id="2779356"/>
    <lineage>
        <taxon>Bacteria</taxon>
        <taxon>Bacillati</taxon>
        <taxon>Bacillota</taxon>
        <taxon>Clostridia</taxon>
        <taxon>Eubacteriales</taxon>
        <taxon>Eubacteriaceae</taxon>
        <taxon>Gallibacter</taxon>
    </lineage>
</organism>
<dbReference type="SUPFAM" id="SSF69189">
    <property type="entry name" value="Penicillin-binding protein associated domain"/>
    <property type="match status" value="1"/>
</dbReference>
<dbReference type="Pfam" id="PF00768">
    <property type="entry name" value="Peptidase_S11"/>
    <property type="match status" value="2"/>
</dbReference>
<keyword evidence="6" id="KW-0645">Protease</keyword>
<dbReference type="Pfam" id="PF07943">
    <property type="entry name" value="PBP5_C"/>
    <property type="match status" value="1"/>
</dbReference>
<feature type="transmembrane region" description="Helical" evidence="3">
    <location>
        <begin position="343"/>
        <end position="362"/>
    </location>
</feature>
<comment type="function">
    <text evidence="1">Removes C-terminal D-alanyl residues from sugar-peptide cell wall precursors.</text>
</comment>
<proteinExistence type="predicted"/>
<evidence type="ECO:0000256" key="3">
    <source>
        <dbReference type="SAM" id="Phobius"/>
    </source>
</evidence>
<dbReference type="InterPro" id="IPR001967">
    <property type="entry name" value="Peptidase_S11_N"/>
</dbReference>
<dbReference type="Proteomes" id="UP001516588">
    <property type="component" value="Unassembled WGS sequence"/>
</dbReference>
<dbReference type="Gene3D" id="3.40.710.10">
    <property type="entry name" value="DD-peptidase/beta-lactamase superfamily"/>
    <property type="match status" value="2"/>
</dbReference>
<feature type="chain" id="PRO_5047092278" evidence="4">
    <location>
        <begin position="29"/>
        <end position="402"/>
    </location>
</feature>
<name>A0ABR9QYR1_9FIRM</name>
<keyword evidence="6" id="KW-0378">Hydrolase</keyword>
<keyword evidence="7" id="KW-1185">Reference proteome</keyword>
<dbReference type="InterPro" id="IPR037167">
    <property type="entry name" value="Peptidase_S11_C_sf"/>
</dbReference>
<accession>A0ABR9QYR1</accession>